<evidence type="ECO:0000259" key="1">
    <source>
        <dbReference type="Pfam" id="PF06439"/>
    </source>
</evidence>
<sequence>MKKLNILYVLLLFHTVLYGQLPKGRTTDTKIADVLALQPAAEKAKFLDAMQELKGFSASEVATLLSQLRPQGSGRNPEIEYLTNSYSLYVQKNGQEQDRLTFVSGLIESLSKIKDKNLQGYVLQLIQNCGKDEAVEAVSKYLNDEFLAEKAGRALTSIGSAKAKDALSAALKKASNEKSAIAIVTALGVFKSSADEQEIIKLLSKYNSVAFQKTALNALSQIGQPGSAQTFESKIKAANYAYSSIDEMGLALKYAQSLISNKQENTAVNLATTIYNQPNVAPNYKSAALKILVKKNPEAYKNILFKIAQEDNSALYRNTALSLISENWGNKGDAKLIGLISKSKPEVQEDILRHIAQSGNASNYKKIEKLAKSKLSGQSKITALTTLNTLDKDQSVKFLIKQLESADQETNTAIKSILLTSKSANLINEVNAALPKATENIQVELLDVIAQRNNGTSATVVLPLLDSSNQKVKDAAYKTFASVAIPDNTKVIVEKLDKTTNKSEIKYLQDALIQAINTSTQPESAIKTLSKEIASKDESIAIKYLPVFAKVGGTESLKAVQPYLQSKNAATKDAAITALATWKDSEALEQLFQLARKENKNFDGIFKGLIRQIGLSDKNADQKTLYLKDAFEIAKTDAQRLTVIKSFAQAPTYQSLVFVGDLIKNPVYTKAATPVAMDIALDNSQYQGVKVKEILNDVLNNLSGSETSYLKEAVRKHLAKMSDVEGYVSVFNGQDLSGWKGLVANPLKRQKMTPKELAEAQAKADQIMREGWIVENGTLVFTGKGDNIATLKEYGDIEMLVDWKLDRDGKEGDAGVYLRGTPQVQIWDTSRIKVGAQVGSGGLYNNKTHPSKPLKVSDNKLGEWNTFKIRMVDDKVTVHLNGDLVTDNVVLENYWDRKQPIFPKEQIELQAHGTKVYYRDIFINELPRKEIFQLSEQEKKEGFKILFDGSDLDQWIPSRGYNINENGHLWVDPSSKFGGNLYTKEEFSDFIYRFEFKLTPGANNGVGIRAPLQGDAAYQGSEIQVLDDSAEIYKNLKPYQYHGSVYGVVQAKKGYLKPMGEWNQEEIQVKGNRVKVILNGTVIVDADIKEAGKNGTLDGKSHPGLDRTSGHIAFLGHGTEVFFRNIRVKKL</sequence>
<feature type="domain" description="3-keto-alpha-glucoside-1,2-lyase/3-keto-2-hydroxy-glucal hydratase" evidence="1">
    <location>
        <begin position="942"/>
        <end position="1129"/>
    </location>
</feature>
<accession>A0ABW4I924</accession>
<protein>
    <submittedName>
        <fullName evidence="2">Family 16 glycoside hydrolase</fullName>
    </submittedName>
</protein>
<dbReference type="GO" id="GO:0016787">
    <property type="term" value="F:hydrolase activity"/>
    <property type="evidence" value="ECO:0007669"/>
    <property type="project" value="UniProtKB-KW"/>
</dbReference>
<gene>
    <name evidence="2" type="ORF">ACFSAH_02805</name>
</gene>
<dbReference type="Proteomes" id="UP001597118">
    <property type="component" value="Unassembled WGS sequence"/>
</dbReference>
<keyword evidence="2" id="KW-0378">Hydrolase</keyword>
<evidence type="ECO:0000313" key="3">
    <source>
        <dbReference type="Proteomes" id="UP001597118"/>
    </source>
</evidence>
<feature type="domain" description="3-keto-alpha-glucoside-1,2-lyase/3-keto-2-hydroxy-glucal hydratase" evidence="1">
    <location>
        <begin position="726"/>
        <end position="923"/>
    </location>
</feature>
<proteinExistence type="predicted"/>
<reference evidence="3" key="1">
    <citation type="journal article" date="2019" name="Int. J. Syst. Evol. Microbiol.">
        <title>The Global Catalogue of Microorganisms (GCM) 10K type strain sequencing project: providing services to taxonomists for standard genome sequencing and annotation.</title>
        <authorList>
            <consortium name="The Broad Institute Genomics Platform"/>
            <consortium name="The Broad Institute Genome Sequencing Center for Infectious Disease"/>
            <person name="Wu L."/>
            <person name="Ma J."/>
        </authorList>
    </citation>
    <scope>NUCLEOTIDE SEQUENCE [LARGE SCALE GENOMIC DNA]</scope>
    <source>
        <strain evidence="3">CCUG 53762</strain>
    </source>
</reference>
<keyword evidence="3" id="KW-1185">Reference proteome</keyword>
<dbReference type="SUPFAM" id="SSF48371">
    <property type="entry name" value="ARM repeat"/>
    <property type="match status" value="1"/>
</dbReference>
<comment type="caution">
    <text evidence="2">The sequence shown here is derived from an EMBL/GenBank/DDBJ whole genome shotgun (WGS) entry which is preliminary data.</text>
</comment>
<dbReference type="Gene3D" id="1.25.10.10">
    <property type="entry name" value="Leucine-rich Repeat Variant"/>
    <property type="match status" value="2"/>
</dbReference>
<dbReference type="Pfam" id="PF06439">
    <property type="entry name" value="3keto-disac_hyd"/>
    <property type="match status" value="2"/>
</dbReference>
<name>A0ABW4I924_9SPHI</name>
<dbReference type="Gene3D" id="2.60.120.560">
    <property type="entry name" value="Exo-inulinase, domain 1"/>
    <property type="match status" value="2"/>
</dbReference>
<organism evidence="2 3">
    <name type="scientific">Pseudopedobacter beijingensis</name>
    <dbReference type="NCBI Taxonomy" id="1207056"/>
    <lineage>
        <taxon>Bacteria</taxon>
        <taxon>Pseudomonadati</taxon>
        <taxon>Bacteroidota</taxon>
        <taxon>Sphingobacteriia</taxon>
        <taxon>Sphingobacteriales</taxon>
        <taxon>Sphingobacteriaceae</taxon>
        <taxon>Pseudopedobacter</taxon>
    </lineage>
</organism>
<dbReference type="InterPro" id="IPR011989">
    <property type="entry name" value="ARM-like"/>
</dbReference>
<dbReference type="InterPro" id="IPR016024">
    <property type="entry name" value="ARM-type_fold"/>
</dbReference>
<dbReference type="EMBL" id="JBHUDG010000003">
    <property type="protein sequence ID" value="MFD1628788.1"/>
    <property type="molecule type" value="Genomic_DNA"/>
</dbReference>
<dbReference type="InterPro" id="IPR010496">
    <property type="entry name" value="AL/BT2_dom"/>
</dbReference>
<evidence type="ECO:0000313" key="2">
    <source>
        <dbReference type="EMBL" id="MFD1628788.1"/>
    </source>
</evidence>
<dbReference type="RefSeq" id="WP_379661173.1">
    <property type="nucleotide sequence ID" value="NZ_JBHUDG010000003.1"/>
</dbReference>